<protein>
    <submittedName>
        <fullName evidence="2">Uncharacterized protein</fullName>
    </submittedName>
</protein>
<evidence type="ECO:0000313" key="2">
    <source>
        <dbReference type="EMBL" id="KAK7861017.1"/>
    </source>
</evidence>
<comment type="caution">
    <text evidence="2">The sequence shown here is derived from an EMBL/GenBank/DDBJ whole genome shotgun (WGS) entry which is preliminary data.</text>
</comment>
<name>A0AAW0MAM0_QUESU</name>
<evidence type="ECO:0000256" key="1">
    <source>
        <dbReference type="SAM" id="MobiDB-lite"/>
    </source>
</evidence>
<sequence length="138" mass="14772">MHTAKLVPDTAADDDGDASILNGTQGAIYGGGNGSSSSVLEGEVVESPSGSGRKVVVPFGSNKKIVKKKKKKIKKMEVQDQSVVVVNDKEEEETVEASNMVEPVEITNNIVFRKLLVSSNICSQMPILKIQFLLKGLV</sequence>
<dbReference type="Proteomes" id="UP000237347">
    <property type="component" value="Unassembled WGS sequence"/>
</dbReference>
<keyword evidence="3" id="KW-1185">Reference proteome</keyword>
<dbReference type="AlphaFoldDB" id="A0AAW0MAM0"/>
<organism evidence="2 3">
    <name type="scientific">Quercus suber</name>
    <name type="common">Cork oak</name>
    <dbReference type="NCBI Taxonomy" id="58331"/>
    <lineage>
        <taxon>Eukaryota</taxon>
        <taxon>Viridiplantae</taxon>
        <taxon>Streptophyta</taxon>
        <taxon>Embryophyta</taxon>
        <taxon>Tracheophyta</taxon>
        <taxon>Spermatophyta</taxon>
        <taxon>Magnoliopsida</taxon>
        <taxon>eudicotyledons</taxon>
        <taxon>Gunneridae</taxon>
        <taxon>Pentapetalae</taxon>
        <taxon>rosids</taxon>
        <taxon>fabids</taxon>
        <taxon>Fagales</taxon>
        <taxon>Fagaceae</taxon>
        <taxon>Quercus</taxon>
    </lineage>
</organism>
<gene>
    <name evidence="2" type="ORF">CFP56_029266</name>
</gene>
<proteinExistence type="predicted"/>
<accession>A0AAW0MAM0</accession>
<dbReference type="EMBL" id="PKMF04000004">
    <property type="protein sequence ID" value="KAK7861017.1"/>
    <property type="molecule type" value="Genomic_DNA"/>
</dbReference>
<reference evidence="2 3" key="1">
    <citation type="journal article" date="2018" name="Sci. Data">
        <title>The draft genome sequence of cork oak.</title>
        <authorList>
            <person name="Ramos A.M."/>
            <person name="Usie A."/>
            <person name="Barbosa P."/>
            <person name="Barros P.M."/>
            <person name="Capote T."/>
            <person name="Chaves I."/>
            <person name="Simoes F."/>
            <person name="Abreu I."/>
            <person name="Carrasquinho I."/>
            <person name="Faro C."/>
            <person name="Guimaraes J.B."/>
            <person name="Mendonca D."/>
            <person name="Nobrega F."/>
            <person name="Rodrigues L."/>
            <person name="Saibo N.J.M."/>
            <person name="Varela M.C."/>
            <person name="Egas C."/>
            <person name="Matos J."/>
            <person name="Miguel C.M."/>
            <person name="Oliveira M.M."/>
            <person name="Ricardo C.P."/>
            <person name="Goncalves S."/>
        </authorList>
    </citation>
    <scope>NUCLEOTIDE SEQUENCE [LARGE SCALE GENOMIC DNA]</scope>
    <source>
        <strain evidence="3">cv. HL8</strain>
    </source>
</reference>
<evidence type="ECO:0000313" key="3">
    <source>
        <dbReference type="Proteomes" id="UP000237347"/>
    </source>
</evidence>
<feature type="region of interest" description="Disordered" evidence="1">
    <location>
        <begin position="1"/>
        <end position="51"/>
    </location>
</feature>
<feature type="compositionally biased region" description="Low complexity" evidence="1">
    <location>
        <begin position="35"/>
        <end position="51"/>
    </location>
</feature>